<evidence type="ECO:0000313" key="4">
    <source>
        <dbReference type="EMBL" id="SFI75709.1"/>
    </source>
</evidence>
<evidence type="ECO:0000259" key="3">
    <source>
        <dbReference type="Pfam" id="PF00850"/>
    </source>
</evidence>
<dbReference type="GO" id="GO:0004407">
    <property type="term" value="F:histone deacetylase activity"/>
    <property type="evidence" value="ECO:0007669"/>
    <property type="project" value="InterPro"/>
</dbReference>
<name>A0A1I3KT69_9RHOB</name>
<dbReference type="OrthoDB" id="9808367at2"/>
<dbReference type="PRINTS" id="PR01270">
    <property type="entry name" value="HDASUPER"/>
</dbReference>
<protein>
    <submittedName>
        <fullName evidence="4">Acetoin utilization deacetylase AcuC</fullName>
    </submittedName>
</protein>
<dbReference type="PANTHER" id="PTHR10625">
    <property type="entry name" value="HISTONE DEACETYLASE HDAC1-RELATED"/>
    <property type="match status" value="1"/>
</dbReference>
<dbReference type="Pfam" id="PF00850">
    <property type="entry name" value="Hist_deacetyl"/>
    <property type="match status" value="1"/>
</dbReference>
<dbReference type="InterPro" id="IPR023696">
    <property type="entry name" value="Ureohydrolase_dom_sf"/>
</dbReference>
<dbReference type="InterPro" id="IPR023801">
    <property type="entry name" value="His_deacetylse_dom"/>
</dbReference>
<sequence>MTLPIVWHPDYTVALRPNHPFPMSKYFYLRQALEERGLMETGGWLAPAPLKALQVAGAHDIGYVERVIACTLTADETRRIGLPSTPEVARRAQLSSAGTLLAGRLALDRGLAVNAAGGSHHAGPDYGSGYCVFNDVAVAARTLADEGAAPRILVVDCDVHQGDGTAWIFASDPRVFTFSIHAQKNFPARKAVSDLDVGLEDGLGDEAYLARLSDALDEAVERASPDLVFYNAGVDPWEGDRLGRLALTLEGLRRRDRLVLERLRGRGLPVAAALGGGYSRDPHELAARHAILFEEAAALAA</sequence>
<dbReference type="GO" id="GO:0040029">
    <property type="term" value="P:epigenetic regulation of gene expression"/>
    <property type="evidence" value="ECO:0007669"/>
    <property type="project" value="TreeGrafter"/>
</dbReference>
<comment type="similarity">
    <text evidence="1">Belongs to the histone deacetylase family.</text>
</comment>
<dbReference type="CDD" id="cd09993">
    <property type="entry name" value="HDAC_classIV"/>
    <property type="match status" value="1"/>
</dbReference>
<organism evidence="4 5">
    <name type="scientific">Albimonas pacifica</name>
    <dbReference type="NCBI Taxonomy" id="1114924"/>
    <lineage>
        <taxon>Bacteria</taxon>
        <taxon>Pseudomonadati</taxon>
        <taxon>Pseudomonadota</taxon>
        <taxon>Alphaproteobacteria</taxon>
        <taxon>Rhodobacterales</taxon>
        <taxon>Paracoccaceae</taxon>
        <taxon>Albimonas</taxon>
    </lineage>
</organism>
<dbReference type="STRING" id="1114924.SAMN05216258_10985"/>
<evidence type="ECO:0000256" key="2">
    <source>
        <dbReference type="ARBA" id="ARBA00022801"/>
    </source>
</evidence>
<dbReference type="RefSeq" id="WP_092862431.1">
    <property type="nucleotide sequence ID" value="NZ_FOQH01000009.1"/>
</dbReference>
<proteinExistence type="inferred from homology"/>
<feature type="domain" description="Histone deacetylase" evidence="3">
    <location>
        <begin position="19"/>
        <end position="287"/>
    </location>
</feature>
<dbReference type="GO" id="GO:0016787">
    <property type="term" value="F:hydrolase activity"/>
    <property type="evidence" value="ECO:0007669"/>
    <property type="project" value="UniProtKB-KW"/>
</dbReference>
<reference evidence="4 5" key="1">
    <citation type="submission" date="2016-10" db="EMBL/GenBank/DDBJ databases">
        <authorList>
            <person name="de Groot N.N."/>
        </authorList>
    </citation>
    <scope>NUCLEOTIDE SEQUENCE [LARGE SCALE GENOMIC DNA]</scope>
    <source>
        <strain evidence="4 5">CGMCC 1.11030</strain>
    </source>
</reference>
<dbReference type="Proteomes" id="UP000199377">
    <property type="component" value="Unassembled WGS sequence"/>
</dbReference>
<dbReference type="InterPro" id="IPR000286">
    <property type="entry name" value="HDACs"/>
</dbReference>
<dbReference type="AlphaFoldDB" id="A0A1I3KT69"/>
<dbReference type="Gene3D" id="3.40.800.20">
    <property type="entry name" value="Histone deacetylase domain"/>
    <property type="match status" value="1"/>
</dbReference>
<evidence type="ECO:0000313" key="5">
    <source>
        <dbReference type="Proteomes" id="UP000199377"/>
    </source>
</evidence>
<dbReference type="InterPro" id="IPR037138">
    <property type="entry name" value="His_deacetylse_dom_sf"/>
</dbReference>
<dbReference type="InterPro" id="IPR044150">
    <property type="entry name" value="HDAC_classIV"/>
</dbReference>
<gene>
    <name evidence="4" type="ORF">SAMN05216258_10985</name>
</gene>
<dbReference type="SUPFAM" id="SSF52768">
    <property type="entry name" value="Arginase/deacetylase"/>
    <property type="match status" value="1"/>
</dbReference>
<keyword evidence="2" id="KW-0378">Hydrolase</keyword>
<accession>A0A1I3KT69</accession>
<dbReference type="EMBL" id="FOQH01000009">
    <property type="protein sequence ID" value="SFI75709.1"/>
    <property type="molecule type" value="Genomic_DNA"/>
</dbReference>
<evidence type="ECO:0000256" key="1">
    <source>
        <dbReference type="ARBA" id="ARBA00005947"/>
    </source>
</evidence>
<dbReference type="PANTHER" id="PTHR10625:SF19">
    <property type="entry name" value="HISTONE DEACETYLASE 12"/>
    <property type="match status" value="1"/>
</dbReference>
<keyword evidence="5" id="KW-1185">Reference proteome</keyword>